<evidence type="ECO:0000256" key="14">
    <source>
        <dbReference type="ARBA" id="ARBA00030048"/>
    </source>
</evidence>
<evidence type="ECO:0000256" key="6">
    <source>
        <dbReference type="ARBA" id="ARBA00013025"/>
    </source>
</evidence>
<evidence type="ECO:0000256" key="3">
    <source>
        <dbReference type="ARBA" id="ARBA00005150"/>
    </source>
</evidence>
<dbReference type="PIRSF" id="PIRSF001563">
    <property type="entry name" value="Folylpolyglu_synth"/>
    <property type="match status" value="1"/>
</dbReference>
<name>A0A545UCZ6_9GAMM</name>
<evidence type="ECO:0000256" key="7">
    <source>
        <dbReference type="ARBA" id="ARBA00019357"/>
    </source>
</evidence>
<evidence type="ECO:0000256" key="1">
    <source>
        <dbReference type="ARBA" id="ARBA00002714"/>
    </source>
</evidence>
<dbReference type="InterPro" id="IPR036615">
    <property type="entry name" value="Mur_ligase_C_dom_sf"/>
</dbReference>
<evidence type="ECO:0000256" key="20">
    <source>
        <dbReference type="ARBA" id="ARBA00049161"/>
    </source>
</evidence>
<dbReference type="GO" id="GO:0008841">
    <property type="term" value="F:dihydrofolate synthase activity"/>
    <property type="evidence" value="ECO:0007669"/>
    <property type="project" value="UniProtKB-EC"/>
</dbReference>
<dbReference type="NCBIfam" id="TIGR01499">
    <property type="entry name" value="folC"/>
    <property type="match status" value="1"/>
</dbReference>
<comment type="caution">
    <text evidence="22">The sequence shown here is derived from an EMBL/GenBank/DDBJ whole genome shotgun (WGS) entry which is preliminary data.</text>
</comment>
<dbReference type="InterPro" id="IPR004101">
    <property type="entry name" value="Mur_ligase_C"/>
</dbReference>
<feature type="domain" description="Mur ligase C-terminal" evidence="21">
    <location>
        <begin position="327"/>
        <end position="454"/>
    </location>
</feature>
<evidence type="ECO:0000313" key="23">
    <source>
        <dbReference type="Proteomes" id="UP000315439"/>
    </source>
</evidence>
<proteinExistence type="inferred from homology"/>
<dbReference type="OrthoDB" id="9809356at2"/>
<comment type="catalytic activity">
    <reaction evidence="18">
        <text>10-formyltetrahydrofolyl-(gamma-L-Glu)(n) + L-glutamate + ATP = 10-formyltetrahydrofolyl-(gamma-L-Glu)(n+1) + ADP + phosphate + H(+)</text>
        <dbReference type="Rhea" id="RHEA:51904"/>
        <dbReference type="Rhea" id="RHEA-COMP:13088"/>
        <dbReference type="Rhea" id="RHEA-COMP:14300"/>
        <dbReference type="ChEBI" id="CHEBI:15378"/>
        <dbReference type="ChEBI" id="CHEBI:29985"/>
        <dbReference type="ChEBI" id="CHEBI:30616"/>
        <dbReference type="ChEBI" id="CHEBI:43474"/>
        <dbReference type="ChEBI" id="CHEBI:134413"/>
        <dbReference type="ChEBI" id="CHEBI:456216"/>
        <dbReference type="EC" id="6.3.2.17"/>
    </reaction>
</comment>
<keyword evidence="9" id="KW-0479">Metal-binding</keyword>
<evidence type="ECO:0000256" key="13">
    <source>
        <dbReference type="ARBA" id="ARBA00022909"/>
    </source>
</evidence>
<keyword evidence="11" id="KW-0067">ATP-binding</keyword>
<reference evidence="22 23" key="1">
    <citation type="submission" date="2019-07" db="EMBL/GenBank/DDBJ databases">
        <title>Draft genome for Aliikangiella sp. M105.</title>
        <authorList>
            <person name="Wang G."/>
        </authorList>
    </citation>
    <scope>NUCLEOTIDE SEQUENCE [LARGE SCALE GENOMIC DNA]</scope>
    <source>
        <strain evidence="22 23">M105</strain>
    </source>
</reference>
<dbReference type="UniPathway" id="UPA00077">
    <property type="reaction ID" value="UER00157"/>
</dbReference>
<sequence>MTEEENPSEDSLKFWLQHIESFHPADIKLGLDRIKLVAEQIGLFTNAGLFASTGSESREAGGEFNGTSSAAQAAEKQPKIIIVGGTNGKGSCVAMLESLCLTNNYSVGCYTSPHLLDFNERIRINGQMVTDDVLVEAFKSIEQKRQQVALTFFEFTTLAALVVFRQFPLDLIVLEVGLGGRQDATNFVEPDLSVITTIDIDHTDWLSNDIDRIAYEKAGIMRMDKTTLVGDQKSYALLNKVVPEFCHQAHVVENAHHELAKKLTSEQDNPYQLLPQNLLLAKTAFESVLGVELNDQNFFNALRSIKINGRFQQVDVGTNDVMNNNIGPVIVDVAHNAQAAGNLAKQLERFVQSNNISRVTAICGMMADKAVSDVLETLSSQINHWCFVDLDMPRAMESSQLLTLHRELQLKSSAAIFISVKEAFDSIVKSSLDSEVNSGQTMNKADELVLVFGSFITVANMLRYAQKK</sequence>
<comment type="similarity">
    <text evidence="4">Belongs to the folylpolyglutamate synthase family.</text>
</comment>
<dbReference type="EC" id="6.3.2.12" evidence="5"/>
<dbReference type="GO" id="GO:0046656">
    <property type="term" value="P:folic acid biosynthetic process"/>
    <property type="evidence" value="ECO:0007669"/>
    <property type="project" value="UniProtKB-KW"/>
</dbReference>
<dbReference type="RefSeq" id="WP_142893972.1">
    <property type="nucleotide sequence ID" value="NZ_ML660164.1"/>
</dbReference>
<evidence type="ECO:0000256" key="2">
    <source>
        <dbReference type="ARBA" id="ARBA00004799"/>
    </source>
</evidence>
<dbReference type="Gene3D" id="3.90.190.20">
    <property type="entry name" value="Mur ligase, C-terminal domain"/>
    <property type="match status" value="1"/>
</dbReference>
<keyword evidence="10" id="KW-0547">Nucleotide-binding</keyword>
<dbReference type="SUPFAM" id="SSF53623">
    <property type="entry name" value="MurD-like peptide ligases, catalytic domain"/>
    <property type="match status" value="1"/>
</dbReference>
<keyword evidence="8" id="KW-0436">Ligase</keyword>
<evidence type="ECO:0000256" key="9">
    <source>
        <dbReference type="ARBA" id="ARBA00022723"/>
    </source>
</evidence>
<dbReference type="PANTHER" id="PTHR11136:SF0">
    <property type="entry name" value="DIHYDROFOLATE SYNTHETASE-RELATED"/>
    <property type="match status" value="1"/>
</dbReference>
<comment type="pathway">
    <text evidence="2">Cofactor biosynthesis; tetrahydrofolate biosynthesis; 7,8-dihydrofolate from 2-amino-4-hydroxy-6-hydroxymethyl-7,8-dihydropteridine diphosphate and 4-aminobenzoate: step 2/2.</text>
</comment>
<dbReference type="GO" id="GO:0046872">
    <property type="term" value="F:metal ion binding"/>
    <property type="evidence" value="ECO:0007669"/>
    <property type="project" value="UniProtKB-KW"/>
</dbReference>
<dbReference type="PANTHER" id="PTHR11136">
    <property type="entry name" value="FOLYLPOLYGLUTAMATE SYNTHASE-RELATED"/>
    <property type="match status" value="1"/>
</dbReference>
<evidence type="ECO:0000256" key="4">
    <source>
        <dbReference type="ARBA" id="ARBA00008276"/>
    </source>
</evidence>
<dbReference type="GO" id="GO:0005737">
    <property type="term" value="C:cytoplasm"/>
    <property type="evidence" value="ECO:0007669"/>
    <property type="project" value="TreeGrafter"/>
</dbReference>
<evidence type="ECO:0000256" key="10">
    <source>
        <dbReference type="ARBA" id="ARBA00022741"/>
    </source>
</evidence>
<evidence type="ECO:0000256" key="19">
    <source>
        <dbReference type="ARBA" id="ARBA00049035"/>
    </source>
</evidence>
<dbReference type="GO" id="GO:0046654">
    <property type="term" value="P:tetrahydrofolate biosynthetic process"/>
    <property type="evidence" value="ECO:0007669"/>
    <property type="project" value="UniProtKB-UniPathway"/>
</dbReference>
<evidence type="ECO:0000256" key="15">
    <source>
        <dbReference type="ARBA" id="ARBA00030592"/>
    </source>
</evidence>
<evidence type="ECO:0000256" key="17">
    <source>
        <dbReference type="ARBA" id="ARBA00047493"/>
    </source>
</evidence>
<dbReference type="Proteomes" id="UP000315439">
    <property type="component" value="Unassembled WGS sequence"/>
</dbReference>
<comment type="pathway">
    <text evidence="3">Cofactor biosynthesis; tetrahydrofolylpolyglutamate biosynthesis.</text>
</comment>
<dbReference type="Gene3D" id="3.40.1190.10">
    <property type="entry name" value="Mur-like, catalytic domain"/>
    <property type="match status" value="1"/>
</dbReference>
<comment type="catalytic activity">
    <reaction evidence="17">
        <text>(6S)-5,6,7,8-tetrahydrofolyl-(gamma-L-Glu)(n) + L-glutamate + ATP = (6S)-5,6,7,8-tetrahydrofolyl-(gamma-L-Glu)(n+1) + ADP + phosphate + H(+)</text>
        <dbReference type="Rhea" id="RHEA:10580"/>
        <dbReference type="Rhea" id="RHEA-COMP:14738"/>
        <dbReference type="Rhea" id="RHEA-COMP:14740"/>
        <dbReference type="ChEBI" id="CHEBI:15378"/>
        <dbReference type="ChEBI" id="CHEBI:29985"/>
        <dbReference type="ChEBI" id="CHEBI:30616"/>
        <dbReference type="ChEBI" id="CHEBI:43474"/>
        <dbReference type="ChEBI" id="CHEBI:141005"/>
        <dbReference type="ChEBI" id="CHEBI:456216"/>
        <dbReference type="EC" id="6.3.2.17"/>
    </reaction>
</comment>
<organism evidence="22 23">
    <name type="scientific">Aliikangiella coralliicola</name>
    <dbReference type="NCBI Taxonomy" id="2592383"/>
    <lineage>
        <taxon>Bacteria</taxon>
        <taxon>Pseudomonadati</taxon>
        <taxon>Pseudomonadota</taxon>
        <taxon>Gammaproteobacteria</taxon>
        <taxon>Oceanospirillales</taxon>
        <taxon>Pleioneaceae</taxon>
        <taxon>Aliikangiella</taxon>
    </lineage>
</organism>
<comment type="catalytic activity">
    <reaction evidence="20">
        <text>7,8-dihydropteroate + L-glutamate + ATP = 7,8-dihydrofolate + ADP + phosphate + H(+)</text>
        <dbReference type="Rhea" id="RHEA:23584"/>
        <dbReference type="ChEBI" id="CHEBI:15378"/>
        <dbReference type="ChEBI" id="CHEBI:17839"/>
        <dbReference type="ChEBI" id="CHEBI:29985"/>
        <dbReference type="ChEBI" id="CHEBI:30616"/>
        <dbReference type="ChEBI" id="CHEBI:43474"/>
        <dbReference type="ChEBI" id="CHEBI:57451"/>
        <dbReference type="ChEBI" id="CHEBI:456216"/>
        <dbReference type="EC" id="6.3.2.12"/>
    </reaction>
</comment>
<dbReference type="GO" id="GO:0005524">
    <property type="term" value="F:ATP binding"/>
    <property type="evidence" value="ECO:0007669"/>
    <property type="project" value="UniProtKB-KW"/>
</dbReference>
<dbReference type="InterPro" id="IPR001645">
    <property type="entry name" value="Folylpolyglutamate_synth"/>
</dbReference>
<evidence type="ECO:0000256" key="16">
    <source>
        <dbReference type="ARBA" id="ARBA00032510"/>
    </source>
</evidence>
<evidence type="ECO:0000256" key="8">
    <source>
        <dbReference type="ARBA" id="ARBA00022598"/>
    </source>
</evidence>
<dbReference type="InterPro" id="IPR036565">
    <property type="entry name" value="Mur-like_cat_sf"/>
</dbReference>
<protein>
    <recommendedName>
        <fullName evidence="7">Dihydrofolate synthase/folylpolyglutamate synthase</fullName>
        <ecNumber evidence="5">6.3.2.12</ecNumber>
        <ecNumber evidence="6">6.3.2.17</ecNumber>
    </recommendedName>
    <alternativeName>
        <fullName evidence="16">Folylpoly-gamma-glutamate synthetase-dihydrofolate synthetase</fullName>
    </alternativeName>
    <alternativeName>
        <fullName evidence="14">Folylpolyglutamate synthetase</fullName>
    </alternativeName>
    <alternativeName>
        <fullName evidence="15">Tetrahydrofolylpolyglutamate synthase</fullName>
    </alternativeName>
</protein>
<keyword evidence="12" id="KW-0460">Magnesium</keyword>
<accession>A0A545UCZ6</accession>
<evidence type="ECO:0000256" key="18">
    <source>
        <dbReference type="ARBA" id="ARBA00047808"/>
    </source>
</evidence>
<evidence type="ECO:0000256" key="5">
    <source>
        <dbReference type="ARBA" id="ARBA00013023"/>
    </source>
</evidence>
<evidence type="ECO:0000313" key="22">
    <source>
        <dbReference type="EMBL" id="TQV87335.1"/>
    </source>
</evidence>
<dbReference type="EC" id="6.3.2.17" evidence="6"/>
<evidence type="ECO:0000256" key="12">
    <source>
        <dbReference type="ARBA" id="ARBA00022842"/>
    </source>
</evidence>
<keyword evidence="23" id="KW-1185">Reference proteome</keyword>
<evidence type="ECO:0000256" key="11">
    <source>
        <dbReference type="ARBA" id="ARBA00022840"/>
    </source>
</evidence>
<comment type="catalytic activity">
    <reaction evidence="19">
        <text>(6R)-5,10-methylenetetrahydrofolyl-(gamma-L-Glu)(n) + L-glutamate + ATP = (6R)-5,10-methylenetetrahydrofolyl-(gamma-L-Glu)(n+1) + ADP + phosphate + H(+)</text>
        <dbReference type="Rhea" id="RHEA:51912"/>
        <dbReference type="Rhea" id="RHEA-COMP:13257"/>
        <dbReference type="Rhea" id="RHEA-COMP:13258"/>
        <dbReference type="ChEBI" id="CHEBI:15378"/>
        <dbReference type="ChEBI" id="CHEBI:29985"/>
        <dbReference type="ChEBI" id="CHEBI:30616"/>
        <dbReference type="ChEBI" id="CHEBI:43474"/>
        <dbReference type="ChEBI" id="CHEBI:136572"/>
        <dbReference type="ChEBI" id="CHEBI:456216"/>
        <dbReference type="EC" id="6.3.2.17"/>
    </reaction>
</comment>
<dbReference type="EMBL" id="VIKS01000008">
    <property type="protein sequence ID" value="TQV87335.1"/>
    <property type="molecule type" value="Genomic_DNA"/>
</dbReference>
<dbReference type="SUPFAM" id="SSF53244">
    <property type="entry name" value="MurD-like peptide ligases, peptide-binding domain"/>
    <property type="match status" value="1"/>
</dbReference>
<comment type="function">
    <text evidence="1">Functions in two distinct reactions of the de novo folate biosynthetic pathway. Catalyzes the addition of a glutamate residue to dihydropteroate (7,8-dihydropteroate or H2Pte) to form dihydrofolate (7,8-dihydrofolate monoglutamate or H2Pte-Glu). Also catalyzes successive additions of L-glutamate to tetrahydrofolate or 10-formyltetrahydrofolate or 5,10-methylenetetrahydrofolate, leading to folylpolyglutamate derivatives.</text>
</comment>
<dbReference type="Pfam" id="PF02875">
    <property type="entry name" value="Mur_ligase_C"/>
    <property type="match status" value="1"/>
</dbReference>
<gene>
    <name evidence="22" type="ORF">FLL46_12865</name>
</gene>
<evidence type="ECO:0000259" key="21">
    <source>
        <dbReference type="Pfam" id="PF02875"/>
    </source>
</evidence>
<keyword evidence="13" id="KW-0289">Folate biosynthesis</keyword>
<dbReference type="AlphaFoldDB" id="A0A545UCZ6"/>
<dbReference type="GO" id="GO:0004326">
    <property type="term" value="F:tetrahydrofolylpolyglutamate synthase activity"/>
    <property type="evidence" value="ECO:0007669"/>
    <property type="project" value="UniProtKB-EC"/>
</dbReference>